<name>A0A2T0SZ08_9PSEU</name>
<protein>
    <submittedName>
        <fullName evidence="2">Uncharacterized protein DUF664</fullName>
    </submittedName>
</protein>
<evidence type="ECO:0000313" key="3">
    <source>
        <dbReference type="Proteomes" id="UP000239494"/>
    </source>
</evidence>
<dbReference type="InterPro" id="IPR034660">
    <property type="entry name" value="DinB/YfiT-like"/>
</dbReference>
<dbReference type="EMBL" id="PVTF01000008">
    <property type="protein sequence ID" value="PRY38652.1"/>
    <property type="molecule type" value="Genomic_DNA"/>
</dbReference>
<feature type="region of interest" description="Disordered" evidence="1">
    <location>
        <begin position="1"/>
        <end position="20"/>
    </location>
</feature>
<organism evidence="2 3">
    <name type="scientific">Umezawaea tangerina</name>
    <dbReference type="NCBI Taxonomy" id="84725"/>
    <lineage>
        <taxon>Bacteria</taxon>
        <taxon>Bacillati</taxon>
        <taxon>Actinomycetota</taxon>
        <taxon>Actinomycetes</taxon>
        <taxon>Pseudonocardiales</taxon>
        <taxon>Pseudonocardiaceae</taxon>
        <taxon>Umezawaea</taxon>
    </lineage>
</organism>
<comment type="caution">
    <text evidence="2">The sequence shown here is derived from an EMBL/GenBank/DDBJ whole genome shotgun (WGS) entry which is preliminary data.</text>
</comment>
<proteinExistence type="predicted"/>
<reference evidence="2 3" key="1">
    <citation type="submission" date="2018-03" db="EMBL/GenBank/DDBJ databases">
        <title>Genomic Encyclopedia of Archaeal and Bacterial Type Strains, Phase II (KMG-II): from individual species to whole genera.</title>
        <authorList>
            <person name="Goeker M."/>
        </authorList>
    </citation>
    <scope>NUCLEOTIDE SEQUENCE [LARGE SCALE GENOMIC DNA]</scope>
    <source>
        <strain evidence="2 3">DSM 44720</strain>
    </source>
</reference>
<dbReference type="Pfam" id="PF04978">
    <property type="entry name" value="MST"/>
    <property type="match status" value="1"/>
</dbReference>
<keyword evidence="3" id="KW-1185">Reference proteome</keyword>
<dbReference type="Gene3D" id="1.20.120.450">
    <property type="entry name" value="dinb family like domain"/>
    <property type="match status" value="1"/>
</dbReference>
<sequence length="190" mass="20864">MPVMTKTPLVDTTIHEPSPTAGETEMMMFALERVRGQFAWKCGGLDAAGLDRRHPPSTMTIGGLLKHMALLEDKFVALAITGEPLGPPWDAVDLAARPEWDWESAAEDSPEELYALWSRSVERSRAAWGAALADGGLDRPSLFTTPSGEHPNLRRVLVDLVEEYLRHTGHADLLREAFDGLVGNDPPQAR</sequence>
<accession>A0A2T0SZ08</accession>
<evidence type="ECO:0000256" key="1">
    <source>
        <dbReference type="SAM" id="MobiDB-lite"/>
    </source>
</evidence>
<dbReference type="Proteomes" id="UP000239494">
    <property type="component" value="Unassembled WGS sequence"/>
</dbReference>
<gene>
    <name evidence="2" type="ORF">CLV43_10852</name>
</gene>
<evidence type="ECO:0000313" key="2">
    <source>
        <dbReference type="EMBL" id="PRY38652.1"/>
    </source>
</evidence>
<dbReference type="SUPFAM" id="SSF109854">
    <property type="entry name" value="DinB/YfiT-like putative metalloenzymes"/>
    <property type="match status" value="1"/>
</dbReference>
<dbReference type="InterPro" id="IPR007061">
    <property type="entry name" value="MST-like"/>
</dbReference>
<dbReference type="AlphaFoldDB" id="A0A2T0SZ08"/>